<name>A0A9W6YCD1_9STRA</name>
<comment type="caution">
    <text evidence="3">The sequence shown here is derived from an EMBL/GenBank/DDBJ whole genome shotgun (WGS) entry which is preliminary data.</text>
</comment>
<sequence length="399" mass="42129">MVPSASTLGGDDDDDHDEDNDVGDVVTSGDHDPEALHAITRSKSKCALAAPSSAASPLAAWTARTLIDPGSTGTPITANYTPKSPVCQVDNAAVSAFVQRRESIACFVRDALQEAVDKQKENADKRGRKNMATFTIGEQVLLSTDSIRSSAVTNLGASKLAPRFIGPFRVMKVNGEANTLDIPTSLRLHPTFYVGRLKKFYPATVPTAKDSLASTRERRANAPPDAPSASPTAAAVPPSAAPRRHADPTPESAPATPDLTGAPLQAPFSPVRPEPSPPQPPPERLEHDSSQLRHPPGSSRCARYRREPPPPIVDSAGQTCWVVDRLVAHEVPPRATSHVVLEYENGIANESAAAAVPAATKTAIENPTVADLAATENANGHVATGMDPIVNEHGGLRRE</sequence>
<evidence type="ECO:0000313" key="3">
    <source>
        <dbReference type="EMBL" id="GMF59220.1"/>
    </source>
</evidence>
<protein>
    <submittedName>
        <fullName evidence="3">Unnamed protein product</fullName>
    </submittedName>
</protein>
<dbReference type="EMBL" id="BSXT01004903">
    <property type="protein sequence ID" value="GMF59220.1"/>
    <property type="molecule type" value="Genomic_DNA"/>
</dbReference>
<evidence type="ECO:0000259" key="2">
    <source>
        <dbReference type="Pfam" id="PF24626"/>
    </source>
</evidence>
<dbReference type="Pfam" id="PF24626">
    <property type="entry name" value="SH3_Tf2-1"/>
    <property type="match status" value="1"/>
</dbReference>
<evidence type="ECO:0000256" key="1">
    <source>
        <dbReference type="SAM" id="MobiDB-lite"/>
    </source>
</evidence>
<feature type="region of interest" description="Disordered" evidence="1">
    <location>
        <begin position="1"/>
        <end position="32"/>
    </location>
</feature>
<feature type="compositionally biased region" description="Acidic residues" evidence="1">
    <location>
        <begin position="10"/>
        <end position="22"/>
    </location>
</feature>
<dbReference type="InterPro" id="IPR056924">
    <property type="entry name" value="SH3_Tf2-1"/>
</dbReference>
<dbReference type="OrthoDB" id="116372at2759"/>
<feature type="compositionally biased region" description="Low complexity" evidence="1">
    <location>
        <begin position="221"/>
        <end position="238"/>
    </location>
</feature>
<dbReference type="Proteomes" id="UP001165121">
    <property type="component" value="Unassembled WGS sequence"/>
</dbReference>
<organism evidence="3 4">
    <name type="scientific">Phytophthora fragariaefolia</name>
    <dbReference type="NCBI Taxonomy" id="1490495"/>
    <lineage>
        <taxon>Eukaryota</taxon>
        <taxon>Sar</taxon>
        <taxon>Stramenopiles</taxon>
        <taxon>Oomycota</taxon>
        <taxon>Peronosporomycetes</taxon>
        <taxon>Peronosporales</taxon>
        <taxon>Peronosporaceae</taxon>
        <taxon>Phytophthora</taxon>
    </lineage>
</organism>
<feature type="compositionally biased region" description="Pro residues" evidence="1">
    <location>
        <begin position="270"/>
        <end position="282"/>
    </location>
</feature>
<reference evidence="3" key="1">
    <citation type="submission" date="2023-04" db="EMBL/GenBank/DDBJ databases">
        <title>Phytophthora fragariaefolia NBRC 109709.</title>
        <authorList>
            <person name="Ichikawa N."/>
            <person name="Sato H."/>
            <person name="Tonouchi N."/>
        </authorList>
    </citation>
    <scope>NUCLEOTIDE SEQUENCE</scope>
    <source>
        <strain evidence="3">NBRC 109709</strain>
    </source>
</reference>
<accession>A0A9W6YCD1</accession>
<proteinExistence type="predicted"/>
<keyword evidence="4" id="KW-1185">Reference proteome</keyword>
<gene>
    <name evidence="3" type="ORF">Pfra01_002557000</name>
</gene>
<feature type="domain" description="Tf2-1-like SH3-like" evidence="2">
    <location>
        <begin position="137"/>
        <end position="200"/>
    </location>
</feature>
<feature type="region of interest" description="Disordered" evidence="1">
    <location>
        <begin position="209"/>
        <end position="314"/>
    </location>
</feature>
<dbReference type="AlphaFoldDB" id="A0A9W6YCD1"/>
<evidence type="ECO:0000313" key="4">
    <source>
        <dbReference type="Proteomes" id="UP001165121"/>
    </source>
</evidence>